<dbReference type="GO" id="GO:0004065">
    <property type="term" value="F:arylsulfatase activity"/>
    <property type="evidence" value="ECO:0007669"/>
    <property type="project" value="TreeGrafter"/>
</dbReference>
<dbReference type="SUPFAM" id="SSF53649">
    <property type="entry name" value="Alkaline phosphatase-like"/>
    <property type="match status" value="1"/>
</dbReference>
<comment type="caution">
    <text evidence="4">The sequence shown here is derived from an EMBL/GenBank/DDBJ whole genome shotgun (WGS) entry which is preliminary data.</text>
</comment>
<organism evidence="4 5">
    <name type="scientific">Gaoshiqia sediminis</name>
    <dbReference type="NCBI Taxonomy" id="2986998"/>
    <lineage>
        <taxon>Bacteria</taxon>
        <taxon>Pseudomonadati</taxon>
        <taxon>Bacteroidota</taxon>
        <taxon>Bacteroidia</taxon>
        <taxon>Marinilabiliales</taxon>
        <taxon>Prolixibacteraceae</taxon>
        <taxon>Gaoshiqia</taxon>
    </lineage>
</organism>
<evidence type="ECO:0000256" key="1">
    <source>
        <dbReference type="ARBA" id="ARBA00008779"/>
    </source>
</evidence>
<dbReference type="PANTHER" id="PTHR42693:SF53">
    <property type="entry name" value="ENDO-4-O-SULFATASE"/>
    <property type="match status" value="1"/>
</dbReference>
<evidence type="ECO:0000256" key="2">
    <source>
        <dbReference type="ARBA" id="ARBA00022801"/>
    </source>
</evidence>
<dbReference type="PROSITE" id="PS51257">
    <property type="entry name" value="PROKAR_LIPOPROTEIN"/>
    <property type="match status" value="1"/>
</dbReference>
<proteinExistence type="inferred from homology"/>
<dbReference type="InterPro" id="IPR050738">
    <property type="entry name" value="Sulfatase"/>
</dbReference>
<reference evidence="4" key="1">
    <citation type="submission" date="2022-10" db="EMBL/GenBank/DDBJ databases">
        <title>Gaoshiqiia sediminis gen. nov., sp. nov., isolated from coastal sediment.</title>
        <authorList>
            <person name="Yu W.X."/>
            <person name="Mu D.S."/>
            <person name="Du J.Z."/>
            <person name="Liang Y.Q."/>
        </authorList>
    </citation>
    <scope>NUCLEOTIDE SEQUENCE</scope>
    <source>
        <strain evidence="4">A06</strain>
    </source>
</reference>
<dbReference type="PANTHER" id="PTHR42693">
    <property type="entry name" value="ARYLSULFATASE FAMILY MEMBER"/>
    <property type="match status" value="1"/>
</dbReference>
<dbReference type="Gene3D" id="3.30.1120.10">
    <property type="match status" value="1"/>
</dbReference>
<dbReference type="RefSeq" id="WP_282592839.1">
    <property type="nucleotide sequence ID" value="NZ_JAPAAF010000032.1"/>
</dbReference>
<accession>A0AA42C9N9</accession>
<protein>
    <submittedName>
        <fullName evidence="4">Arylsulfatase</fullName>
    </submittedName>
</protein>
<dbReference type="Gene3D" id="3.40.720.10">
    <property type="entry name" value="Alkaline Phosphatase, subunit A"/>
    <property type="match status" value="1"/>
</dbReference>
<sequence length="546" mass="61802">MLSLKSTQLLLLGGTLLAGCEPNKASESPKPNIMLIMLDDMGYSDLGCYGGEIQTPNIDQLAAKGIRFTQMHNSARCCPTRASLLTGHHPQAAGITGMGVNMSMNTATIAEVLKENGYHTGMTGKWHLSTTKALDDKDEHLRWLAHRADHGPFSPLENYPSNRGFEEHWGVIWGVVNFFDPFSLVHNEEAIKEVPDDFYMTDFITQKSIDLIDQFNQDDKPFFMYVAHTAPHWPLHALPEDIAKYKDTYKDGWEVLRKNRYKRMVEMGLIDSVNYKLPENSSGRSWDECQEKEYESACMAVHAAMIDRVDHGVGRIIQKLKETGQYENTIIMVLSDNGASYERGYPPGFDRPGFTRDSTIIEFNSPHPGPETTWNYIGRAWASASNTPFRYWKMESYEGGTATSFIVHWPAGLKGKENTINRGLAHVMDVMPTCLELSGATYPEMINGEKTIPPAGKSLMPLFLGETESIHDTLCWEHQRGRAIRIGDWKMSALPGESWELFHITEDHTEMNDLSAEMPEKVAEMNAAWEKWADSLNIKYRQYKQD</sequence>
<dbReference type="Pfam" id="PF00884">
    <property type="entry name" value="Sulfatase"/>
    <property type="match status" value="1"/>
</dbReference>
<evidence type="ECO:0000259" key="3">
    <source>
        <dbReference type="Pfam" id="PF00884"/>
    </source>
</evidence>
<dbReference type="Proteomes" id="UP001163821">
    <property type="component" value="Unassembled WGS sequence"/>
</dbReference>
<name>A0AA42C9N9_9BACT</name>
<dbReference type="EMBL" id="JAPAAF010000032">
    <property type="protein sequence ID" value="MCW0484246.1"/>
    <property type="molecule type" value="Genomic_DNA"/>
</dbReference>
<gene>
    <name evidence="4" type="ORF">N2K84_16005</name>
</gene>
<dbReference type="InterPro" id="IPR017850">
    <property type="entry name" value="Alkaline_phosphatase_core_sf"/>
</dbReference>
<feature type="domain" description="Sulfatase N-terminal" evidence="3">
    <location>
        <begin position="31"/>
        <end position="439"/>
    </location>
</feature>
<keyword evidence="5" id="KW-1185">Reference proteome</keyword>
<evidence type="ECO:0000313" key="4">
    <source>
        <dbReference type="EMBL" id="MCW0484246.1"/>
    </source>
</evidence>
<dbReference type="InterPro" id="IPR000917">
    <property type="entry name" value="Sulfatase_N"/>
</dbReference>
<dbReference type="CDD" id="cd16025">
    <property type="entry name" value="PAS_like"/>
    <property type="match status" value="1"/>
</dbReference>
<dbReference type="AlphaFoldDB" id="A0AA42C9N9"/>
<comment type="similarity">
    <text evidence="1">Belongs to the sulfatase family.</text>
</comment>
<evidence type="ECO:0000313" key="5">
    <source>
        <dbReference type="Proteomes" id="UP001163821"/>
    </source>
</evidence>
<keyword evidence="2" id="KW-0378">Hydrolase</keyword>
<dbReference type="FunFam" id="3.40.720.10:FF:000047">
    <property type="entry name" value="Arylsulfatase"/>
    <property type="match status" value="1"/>
</dbReference>